<evidence type="ECO:0000313" key="2">
    <source>
        <dbReference type="Proteomes" id="UP000814243"/>
    </source>
</evidence>
<protein>
    <submittedName>
        <fullName evidence="1">Uncharacterized protein</fullName>
    </submittedName>
</protein>
<sequence>MASSSSNSSRSEGAGTSELDLYIAALSDSKSDPLATWKNYEGAYPKLAKLACKHLLRVTFLKLVDKKGLSFKVDENDISDVSYEQVIEKFVNPDFILKGKRIYYKFSVPINFFEK</sequence>
<comment type="caution">
    <text evidence="1">The sequence shown here is derived from an EMBL/GenBank/DDBJ whole genome shotgun (WGS) entry which is preliminary data.</text>
</comment>
<evidence type="ECO:0000313" key="1">
    <source>
        <dbReference type="EMBL" id="KAH9636745.1"/>
    </source>
</evidence>
<dbReference type="AlphaFoldDB" id="A0A922MGF1"/>
<dbReference type="EMBL" id="JACEFF010000481">
    <property type="protein sequence ID" value="KAH9636745.1"/>
    <property type="molecule type" value="Genomic_DNA"/>
</dbReference>
<accession>A0A922MGF1</accession>
<proteinExistence type="predicted"/>
<gene>
    <name evidence="1" type="ORF">HF086_007643</name>
</gene>
<reference evidence="1" key="1">
    <citation type="journal article" date="2021" name="G3 (Bethesda)">
        <title>Genome and transcriptome analysis of the beet armyworm Spodoptera exigua reveals targets for pest control. .</title>
        <authorList>
            <person name="Simon S."/>
            <person name="Breeschoten T."/>
            <person name="Jansen H.J."/>
            <person name="Dirks R.P."/>
            <person name="Schranz M.E."/>
            <person name="Ros V.I.D."/>
        </authorList>
    </citation>
    <scope>NUCLEOTIDE SEQUENCE</scope>
    <source>
        <strain evidence="1">TB_SE_WUR_2020</strain>
    </source>
</reference>
<organism evidence="1 2">
    <name type="scientific">Spodoptera exigua</name>
    <name type="common">Beet armyworm</name>
    <name type="synonym">Noctua fulgens</name>
    <dbReference type="NCBI Taxonomy" id="7107"/>
    <lineage>
        <taxon>Eukaryota</taxon>
        <taxon>Metazoa</taxon>
        <taxon>Ecdysozoa</taxon>
        <taxon>Arthropoda</taxon>
        <taxon>Hexapoda</taxon>
        <taxon>Insecta</taxon>
        <taxon>Pterygota</taxon>
        <taxon>Neoptera</taxon>
        <taxon>Endopterygota</taxon>
        <taxon>Lepidoptera</taxon>
        <taxon>Glossata</taxon>
        <taxon>Ditrysia</taxon>
        <taxon>Noctuoidea</taxon>
        <taxon>Noctuidae</taxon>
        <taxon>Amphipyrinae</taxon>
        <taxon>Spodoptera</taxon>
    </lineage>
</organism>
<dbReference type="Proteomes" id="UP000814243">
    <property type="component" value="Unassembled WGS sequence"/>
</dbReference>
<name>A0A922MGF1_SPOEX</name>